<dbReference type="Proteomes" id="UP000008461">
    <property type="component" value="Chromosome"/>
</dbReference>
<evidence type="ECO:0000313" key="1">
    <source>
        <dbReference type="EMBL" id="AEE53644.1"/>
    </source>
</evidence>
<protein>
    <submittedName>
        <fullName evidence="1">Uncharacterized protein</fullName>
    </submittedName>
</protein>
<proteinExistence type="predicted"/>
<dbReference type="HOGENOM" id="CLU_1882847_0_0_10"/>
<dbReference type="EMBL" id="CP002691">
    <property type="protein sequence ID" value="AEE53644.1"/>
    <property type="molecule type" value="Genomic_DNA"/>
</dbReference>
<organism evidence="1 2">
    <name type="scientific">Haliscomenobacter hydrossis (strain ATCC 27775 / DSM 1100 / LMG 10767 / O)</name>
    <dbReference type="NCBI Taxonomy" id="760192"/>
    <lineage>
        <taxon>Bacteria</taxon>
        <taxon>Pseudomonadati</taxon>
        <taxon>Bacteroidota</taxon>
        <taxon>Saprospiria</taxon>
        <taxon>Saprospirales</taxon>
        <taxon>Haliscomenobacteraceae</taxon>
        <taxon>Haliscomenobacter</taxon>
    </lineage>
</organism>
<keyword evidence="2" id="KW-1185">Reference proteome</keyword>
<dbReference type="AlphaFoldDB" id="F4KY19"/>
<gene>
    <name evidence="1" type="ordered locus">Halhy_5821</name>
</gene>
<evidence type="ECO:0000313" key="2">
    <source>
        <dbReference type="Proteomes" id="UP000008461"/>
    </source>
</evidence>
<accession>F4KY19</accession>
<dbReference type="KEGG" id="hhy:Halhy_5821"/>
<dbReference type="STRING" id="760192.Halhy_5821"/>
<name>F4KY19_HALH1</name>
<dbReference type="RefSeq" id="WP_013768172.1">
    <property type="nucleotide sequence ID" value="NC_015510.1"/>
</dbReference>
<reference key="2">
    <citation type="submission" date="2011-04" db="EMBL/GenBank/DDBJ databases">
        <title>Complete sequence of chromosome of Haliscomenobacter hydrossis DSM 1100.</title>
        <authorList>
            <consortium name="US DOE Joint Genome Institute (JGI-PGF)"/>
            <person name="Lucas S."/>
            <person name="Han J."/>
            <person name="Lapidus A."/>
            <person name="Bruce D."/>
            <person name="Goodwin L."/>
            <person name="Pitluck S."/>
            <person name="Peters L."/>
            <person name="Kyrpides N."/>
            <person name="Mavromatis K."/>
            <person name="Ivanova N."/>
            <person name="Ovchinnikova G."/>
            <person name="Pagani I."/>
            <person name="Daligault H."/>
            <person name="Detter J.C."/>
            <person name="Han C."/>
            <person name="Land M."/>
            <person name="Hauser L."/>
            <person name="Markowitz V."/>
            <person name="Cheng J.-F."/>
            <person name="Hugenholtz P."/>
            <person name="Woyke T."/>
            <person name="Wu D."/>
            <person name="Verbarg S."/>
            <person name="Frueling A."/>
            <person name="Brambilla E."/>
            <person name="Klenk H.-P."/>
            <person name="Eisen J.A."/>
        </authorList>
    </citation>
    <scope>NUCLEOTIDE SEQUENCE</scope>
    <source>
        <strain>DSM 1100</strain>
    </source>
</reference>
<reference evidence="1 2" key="1">
    <citation type="journal article" date="2011" name="Stand. Genomic Sci.">
        <title>Complete genome sequence of Haliscomenobacter hydrossis type strain (O).</title>
        <authorList>
            <consortium name="US DOE Joint Genome Institute (JGI-PGF)"/>
            <person name="Daligault H."/>
            <person name="Lapidus A."/>
            <person name="Zeytun A."/>
            <person name="Nolan M."/>
            <person name="Lucas S."/>
            <person name="Del Rio T.G."/>
            <person name="Tice H."/>
            <person name="Cheng J.F."/>
            <person name="Tapia R."/>
            <person name="Han C."/>
            <person name="Goodwin L."/>
            <person name="Pitluck S."/>
            <person name="Liolios K."/>
            <person name="Pagani I."/>
            <person name="Ivanova N."/>
            <person name="Huntemann M."/>
            <person name="Mavromatis K."/>
            <person name="Mikhailova N."/>
            <person name="Pati A."/>
            <person name="Chen A."/>
            <person name="Palaniappan K."/>
            <person name="Land M."/>
            <person name="Hauser L."/>
            <person name="Brambilla E.M."/>
            <person name="Rohde M."/>
            <person name="Verbarg S."/>
            <person name="Goker M."/>
            <person name="Bristow J."/>
            <person name="Eisen J.A."/>
            <person name="Markowitz V."/>
            <person name="Hugenholtz P."/>
            <person name="Kyrpides N.C."/>
            <person name="Klenk H.P."/>
            <person name="Woyke T."/>
        </authorList>
    </citation>
    <scope>NUCLEOTIDE SEQUENCE [LARGE SCALE GENOMIC DNA]</scope>
    <source>
        <strain evidence="2">ATCC 27775 / DSM 1100 / LMG 10767 / O</strain>
    </source>
</reference>
<sequence length="135" mass="15735">MKYLLIFNGLLLVIMLHGQPFLKDSLVCRYSGKVDSSGFTVKLNLFARNKFELIIDNIYDCTPAYVQYGKGIYHVKEDKFLLLNFDFIVHLPYPLHHFSGIESNEYFSAIKMIFPLPTPCSIEIFERIFKKENCP</sequence>